<sequence>MVHKKPVRLAGCAAWKTRHIWMAALDQPDADPRARQRRLPAPPTPKALFRASSTLEIPKQHYRVGFKTGRCGVSLIYHEALRQNPTAGLPTSL</sequence>
<dbReference type="EMBL" id="JAFFGZ010000008">
    <property type="protein sequence ID" value="KAK4640074.1"/>
    <property type="molecule type" value="Genomic_DNA"/>
</dbReference>
<dbReference type="Proteomes" id="UP001322138">
    <property type="component" value="Unassembled WGS sequence"/>
</dbReference>
<accession>A0ABR0FAB4</accession>
<reference evidence="1 2" key="1">
    <citation type="journal article" date="2023" name="bioRxiv">
        <title>High-quality genome assemblies of four members of thePodospora anserinaspecies complex.</title>
        <authorList>
            <person name="Ament-Velasquez S.L."/>
            <person name="Vogan A.A."/>
            <person name="Wallerman O."/>
            <person name="Hartmann F."/>
            <person name="Gautier V."/>
            <person name="Silar P."/>
            <person name="Giraud T."/>
            <person name="Johannesson H."/>
        </authorList>
    </citation>
    <scope>NUCLEOTIDE SEQUENCE [LARGE SCALE GENOMIC DNA]</scope>
    <source>
        <strain evidence="1 2">CBS 112042</strain>
    </source>
</reference>
<dbReference type="RefSeq" id="XP_062729050.1">
    <property type="nucleotide sequence ID" value="XM_062872937.1"/>
</dbReference>
<keyword evidence="2" id="KW-1185">Reference proteome</keyword>
<evidence type="ECO:0000313" key="2">
    <source>
        <dbReference type="Proteomes" id="UP001322138"/>
    </source>
</evidence>
<protein>
    <submittedName>
        <fullName evidence="1">Uncharacterized protein</fullName>
    </submittedName>
</protein>
<gene>
    <name evidence="1" type="ORF">QC761_0088170</name>
</gene>
<organism evidence="1 2">
    <name type="scientific">Podospora bellae-mahoneyi</name>
    <dbReference type="NCBI Taxonomy" id="2093777"/>
    <lineage>
        <taxon>Eukaryota</taxon>
        <taxon>Fungi</taxon>
        <taxon>Dikarya</taxon>
        <taxon>Ascomycota</taxon>
        <taxon>Pezizomycotina</taxon>
        <taxon>Sordariomycetes</taxon>
        <taxon>Sordariomycetidae</taxon>
        <taxon>Sordariales</taxon>
        <taxon>Podosporaceae</taxon>
        <taxon>Podospora</taxon>
    </lineage>
</organism>
<comment type="caution">
    <text evidence="1">The sequence shown here is derived from an EMBL/GenBank/DDBJ whole genome shotgun (WGS) entry which is preliminary data.</text>
</comment>
<evidence type="ECO:0000313" key="1">
    <source>
        <dbReference type="EMBL" id="KAK4640074.1"/>
    </source>
</evidence>
<proteinExistence type="predicted"/>
<name>A0ABR0FAB4_9PEZI</name>
<dbReference type="GeneID" id="87892275"/>